<reference evidence="1 2" key="1">
    <citation type="submission" date="2020-04" db="EMBL/GenBank/DDBJ databases">
        <title>Molecular characterization of pseudomonads from Agaricus bisporus reveal novel blotch 2 pathogens in Western Europe.</title>
        <authorList>
            <person name="Taparia T."/>
            <person name="Krijger M."/>
            <person name="Haynes E."/>
            <person name="Elpinstone J.G."/>
            <person name="Noble R."/>
            <person name="Van Der Wolf J."/>
        </authorList>
    </citation>
    <scope>NUCLEOTIDE SEQUENCE [LARGE SCALE GENOMIC DNA]</scope>
    <source>
        <strain evidence="1 2">G9001</strain>
    </source>
</reference>
<gene>
    <name evidence="1" type="ORF">HX830_08195</name>
</gene>
<dbReference type="Gene3D" id="3.40.50.300">
    <property type="entry name" value="P-loop containing nucleotide triphosphate hydrolases"/>
    <property type="match status" value="1"/>
</dbReference>
<keyword evidence="1" id="KW-0547">Nucleotide-binding</keyword>
<sequence length="170" mass="18824">MSQPETRSLDDTVPTLHLVCGKIGSGKSTLAQHLAATPSTVLISEDVWLARLYPGEISEITDYVRCATRLRGALAEHLVALLKAGISVVLDFPSNTVASRLWARSVFERAGVAHRLHFLDVGDDVCKARLKVRNETGDHPFKTTEAEFEVISRYFEAPAVEEAFEVVRYE</sequence>
<proteinExistence type="predicted"/>
<dbReference type="AlphaFoldDB" id="A0A7Y8BR74"/>
<evidence type="ECO:0000313" key="2">
    <source>
        <dbReference type="Proteomes" id="UP000522864"/>
    </source>
</evidence>
<dbReference type="SUPFAM" id="SSF52540">
    <property type="entry name" value="P-loop containing nucleoside triphosphate hydrolases"/>
    <property type="match status" value="1"/>
</dbReference>
<protein>
    <submittedName>
        <fullName evidence="1">ATP-binding protein</fullName>
    </submittedName>
</protein>
<dbReference type="GO" id="GO:0005524">
    <property type="term" value="F:ATP binding"/>
    <property type="evidence" value="ECO:0007669"/>
    <property type="project" value="UniProtKB-KW"/>
</dbReference>
<dbReference type="InterPro" id="IPR027417">
    <property type="entry name" value="P-loop_NTPase"/>
</dbReference>
<dbReference type="Proteomes" id="UP000522864">
    <property type="component" value="Unassembled WGS sequence"/>
</dbReference>
<comment type="caution">
    <text evidence="1">The sequence shown here is derived from an EMBL/GenBank/DDBJ whole genome shotgun (WGS) entry which is preliminary data.</text>
</comment>
<dbReference type="EMBL" id="JACAQA010000005">
    <property type="protein sequence ID" value="NWB84859.1"/>
    <property type="molecule type" value="Genomic_DNA"/>
</dbReference>
<evidence type="ECO:0000313" key="1">
    <source>
        <dbReference type="EMBL" id="NWB84859.1"/>
    </source>
</evidence>
<accession>A0A7Y8BR74</accession>
<dbReference type="RefSeq" id="WP_177099721.1">
    <property type="nucleotide sequence ID" value="NZ_JACAQA010000005.1"/>
</dbReference>
<dbReference type="Pfam" id="PF13671">
    <property type="entry name" value="AAA_33"/>
    <property type="match status" value="1"/>
</dbReference>
<name>A0A7Y8BR74_9PSED</name>
<keyword evidence="1" id="KW-0067">ATP-binding</keyword>
<organism evidence="1 2">
    <name type="scientific">Pseudomonas gingeri</name>
    <dbReference type="NCBI Taxonomy" id="117681"/>
    <lineage>
        <taxon>Bacteria</taxon>
        <taxon>Pseudomonadati</taxon>
        <taxon>Pseudomonadota</taxon>
        <taxon>Gammaproteobacteria</taxon>
        <taxon>Pseudomonadales</taxon>
        <taxon>Pseudomonadaceae</taxon>
        <taxon>Pseudomonas</taxon>
    </lineage>
</organism>